<dbReference type="EMBL" id="JBANRG010000017">
    <property type="protein sequence ID" value="KAK7458783.1"/>
    <property type="molecule type" value="Genomic_DNA"/>
</dbReference>
<dbReference type="Gene3D" id="3.40.50.720">
    <property type="entry name" value="NAD(P)-binding Rossmann-like Domain"/>
    <property type="match status" value="1"/>
</dbReference>
<keyword evidence="3" id="KW-1185">Reference proteome</keyword>
<dbReference type="SUPFAM" id="SSF50129">
    <property type="entry name" value="GroES-like"/>
    <property type="match status" value="1"/>
</dbReference>
<dbReference type="InterPro" id="IPR036291">
    <property type="entry name" value="NAD(P)-bd_dom_sf"/>
</dbReference>
<dbReference type="PANTHER" id="PTHR43205:SF7">
    <property type="entry name" value="PROSTAGLANDIN REDUCTASE 1"/>
    <property type="match status" value="1"/>
</dbReference>
<name>A0ABR1JDA5_9AGAR</name>
<reference evidence="2 3" key="1">
    <citation type="submission" date="2024-01" db="EMBL/GenBank/DDBJ databases">
        <title>A draft genome for the cacao thread blight pathogen Marasmiellus scandens.</title>
        <authorList>
            <person name="Baruah I.K."/>
            <person name="Leung J."/>
            <person name="Bukari Y."/>
            <person name="Amoako-Attah I."/>
            <person name="Meinhardt L.W."/>
            <person name="Bailey B.A."/>
            <person name="Cohen S.P."/>
        </authorList>
    </citation>
    <scope>NUCLEOTIDE SEQUENCE [LARGE SCALE GENOMIC DNA]</scope>
    <source>
        <strain evidence="2 3">GH-19</strain>
    </source>
</reference>
<evidence type="ECO:0000259" key="1">
    <source>
        <dbReference type="Pfam" id="PF00107"/>
    </source>
</evidence>
<dbReference type="InterPro" id="IPR013149">
    <property type="entry name" value="ADH-like_C"/>
</dbReference>
<dbReference type="InterPro" id="IPR011032">
    <property type="entry name" value="GroES-like_sf"/>
</dbReference>
<dbReference type="Gene3D" id="3.90.180.10">
    <property type="entry name" value="Medium-chain alcohol dehydrogenases, catalytic domain"/>
    <property type="match status" value="1"/>
</dbReference>
<comment type="caution">
    <text evidence="2">The sequence shown here is derived from an EMBL/GenBank/DDBJ whole genome shotgun (WGS) entry which is preliminary data.</text>
</comment>
<gene>
    <name evidence="2" type="ORF">VKT23_009788</name>
</gene>
<dbReference type="Proteomes" id="UP001498398">
    <property type="component" value="Unassembled WGS sequence"/>
</dbReference>
<dbReference type="Pfam" id="PF00107">
    <property type="entry name" value="ADH_zinc_N"/>
    <property type="match status" value="1"/>
</dbReference>
<organism evidence="2 3">
    <name type="scientific">Marasmiellus scandens</name>
    <dbReference type="NCBI Taxonomy" id="2682957"/>
    <lineage>
        <taxon>Eukaryota</taxon>
        <taxon>Fungi</taxon>
        <taxon>Dikarya</taxon>
        <taxon>Basidiomycota</taxon>
        <taxon>Agaricomycotina</taxon>
        <taxon>Agaricomycetes</taxon>
        <taxon>Agaricomycetidae</taxon>
        <taxon>Agaricales</taxon>
        <taxon>Marasmiineae</taxon>
        <taxon>Omphalotaceae</taxon>
        <taxon>Marasmiellus</taxon>
    </lineage>
</organism>
<dbReference type="SUPFAM" id="SSF51735">
    <property type="entry name" value="NAD(P)-binding Rossmann-fold domains"/>
    <property type="match status" value="1"/>
</dbReference>
<dbReference type="CDD" id="cd05288">
    <property type="entry name" value="PGDH"/>
    <property type="match status" value="1"/>
</dbReference>
<protein>
    <recommendedName>
        <fullName evidence="1">Alcohol dehydrogenase-like C-terminal domain-containing protein</fullName>
    </recommendedName>
</protein>
<evidence type="ECO:0000313" key="3">
    <source>
        <dbReference type="Proteomes" id="UP001498398"/>
    </source>
</evidence>
<dbReference type="InterPro" id="IPR045010">
    <property type="entry name" value="MDR_fam"/>
</dbReference>
<feature type="domain" description="Alcohol dehydrogenase-like C-terminal" evidence="1">
    <location>
        <begin position="102"/>
        <end position="229"/>
    </location>
</feature>
<accession>A0ABR1JDA5</accession>
<evidence type="ECO:0000313" key="2">
    <source>
        <dbReference type="EMBL" id="KAK7458783.1"/>
    </source>
</evidence>
<sequence length="277" mass="29913">MSFNYYSISGFGIGLVFKSEGKNYSEGDHVSYPLMDFAEYTVVPESYLPYLTKIVQHTGLSLSTYLGGAGMPEGQTAYYGWKEFCANFKKGGTAFVSGAAGPIGSYVVQLAKRDGLKVIASAGSQAKVNFLKALGADVVVNYKAEGLHLALQKNGPVDVYWDNVGGSTLDAALENASLGAHFVICGMISQYSSMKEGVNMKNLPNIFTQHITLHGFRMAELEGKWKRDFNETVPEMLASGEIKYHENIVKGLDKAGDALLDLMAGNSMGKTIILVSN</sequence>
<dbReference type="PANTHER" id="PTHR43205">
    <property type="entry name" value="PROSTAGLANDIN REDUCTASE"/>
    <property type="match status" value="1"/>
</dbReference>
<proteinExistence type="predicted"/>